<keyword evidence="2" id="KW-0812">Transmembrane</keyword>
<dbReference type="Proteomes" id="UP001465976">
    <property type="component" value="Unassembled WGS sequence"/>
</dbReference>
<feature type="compositionally biased region" description="Low complexity" evidence="1">
    <location>
        <begin position="209"/>
        <end position="227"/>
    </location>
</feature>
<evidence type="ECO:0000313" key="4">
    <source>
        <dbReference type="EMBL" id="KAL0566612.1"/>
    </source>
</evidence>
<feature type="chain" id="PRO_5046106186" evidence="3">
    <location>
        <begin position="17"/>
        <end position="255"/>
    </location>
</feature>
<comment type="caution">
    <text evidence="4">The sequence shown here is derived from an EMBL/GenBank/DDBJ whole genome shotgun (WGS) entry which is preliminary data.</text>
</comment>
<feature type="signal peptide" evidence="3">
    <location>
        <begin position="1"/>
        <end position="16"/>
    </location>
</feature>
<sequence>MIPMLVLLLRSLEVNAIRLESPVPATVTVSQPFTFAWQLDDTDPSGGEFLYLFIDSIRGTAAVDDQMVSLSGENHAAFTMTPTATGDYNVVAAIAGARLSNHAAITTYAVNVKFESREYQSKTPPSAIIGGVIGGIVIITAIFLVIFVQRRNQVRKNHHNFAITALPAPSEFSDQTLTRMHSSWGHPHVEAMREKRRWADRVIDHGRSDSVQQSSESQFQSSSTDMSSEYRDLAERIARLEAEQAPPDYVSSYTR</sequence>
<proteinExistence type="predicted"/>
<evidence type="ECO:0000256" key="2">
    <source>
        <dbReference type="SAM" id="Phobius"/>
    </source>
</evidence>
<evidence type="ECO:0000256" key="1">
    <source>
        <dbReference type="SAM" id="MobiDB-lite"/>
    </source>
</evidence>
<evidence type="ECO:0000256" key="3">
    <source>
        <dbReference type="SAM" id="SignalP"/>
    </source>
</evidence>
<gene>
    <name evidence="4" type="ORF">V5O48_015397</name>
</gene>
<evidence type="ECO:0000313" key="5">
    <source>
        <dbReference type="Proteomes" id="UP001465976"/>
    </source>
</evidence>
<keyword evidence="2" id="KW-0472">Membrane</keyword>
<keyword evidence="5" id="KW-1185">Reference proteome</keyword>
<dbReference type="EMBL" id="JBAHYK010001837">
    <property type="protein sequence ID" value="KAL0566612.1"/>
    <property type="molecule type" value="Genomic_DNA"/>
</dbReference>
<name>A0ABR3EUN1_9AGAR</name>
<feature type="region of interest" description="Disordered" evidence="1">
    <location>
        <begin position="206"/>
        <end position="255"/>
    </location>
</feature>
<feature type="compositionally biased region" description="Basic and acidic residues" evidence="1">
    <location>
        <begin position="228"/>
        <end position="242"/>
    </location>
</feature>
<organism evidence="4 5">
    <name type="scientific">Marasmius crinis-equi</name>
    <dbReference type="NCBI Taxonomy" id="585013"/>
    <lineage>
        <taxon>Eukaryota</taxon>
        <taxon>Fungi</taxon>
        <taxon>Dikarya</taxon>
        <taxon>Basidiomycota</taxon>
        <taxon>Agaricomycotina</taxon>
        <taxon>Agaricomycetes</taxon>
        <taxon>Agaricomycetidae</taxon>
        <taxon>Agaricales</taxon>
        <taxon>Marasmiineae</taxon>
        <taxon>Marasmiaceae</taxon>
        <taxon>Marasmius</taxon>
    </lineage>
</organism>
<protein>
    <submittedName>
        <fullName evidence="4">Uncharacterized protein</fullName>
    </submittedName>
</protein>
<feature type="transmembrane region" description="Helical" evidence="2">
    <location>
        <begin position="127"/>
        <end position="148"/>
    </location>
</feature>
<reference evidence="4 5" key="1">
    <citation type="submission" date="2024-02" db="EMBL/GenBank/DDBJ databases">
        <title>A draft genome for the cacao thread blight pathogen Marasmius crinis-equi.</title>
        <authorList>
            <person name="Cohen S.P."/>
            <person name="Baruah I.K."/>
            <person name="Amoako-Attah I."/>
            <person name="Bukari Y."/>
            <person name="Meinhardt L.W."/>
            <person name="Bailey B.A."/>
        </authorList>
    </citation>
    <scope>NUCLEOTIDE SEQUENCE [LARGE SCALE GENOMIC DNA]</scope>
    <source>
        <strain evidence="4 5">GH-76</strain>
    </source>
</reference>
<accession>A0ABR3EUN1</accession>
<keyword evidence="2" id="KW-1133">Transmembrane helix</keyword>
<keyword evidence="3" id="KW-0732">Signal</keyword>